<feature type="transmembrane region" description="Helical" evidence="6">
    <location>
        <begin position="288"/>
        <end position="306"/>
    </location>
</feature>
<comment type="caution">
    <text evidence="8">The sequence shown here is derived from an EMBL/GenBank/DDBJ whole genome shotgun (WGS) entry which is preliminary data.</text>
</comment>
<sequence length="410" mass="43387">MTEKSTNRWLVLLSGILINLCIGSAYAWSVYQKPLIAMFKWSTKETSLAFTLSCVLVPLAMIVAGKIQDQKGPKMVIFGGGIIFGLGIIGAGFTNSLSFLYMTYGVLGGIGIGTVYACTVANTVKFFPDKRGLASGLVVAGFGSGAVVLAPLSSALIESYGVLATFKILGVAYLVLISACTTLVKTAPPGYRPAGWTPPPPTATTITGTDKNWREMLSDPMFYVLWSIYLIGCVSGLMIIGHASPIGQEVIKLSPATAAMCVGFLALANTAGRIFWGWVSDKIGRYNAVKIMFILAGLMMFTLTQVTTFVPFVIVLMAIGLCFGGVMGIFPSITADAFGAKNLGMNYGIIFTAWGAAGIVGPLMAGHFKEINKGDYTQAFLIAAGLSVIGVMLTFILQYNKKKADALKAA</sequence>
<dbReference type="PROSITE" id="PS50850">
    <property type="entry name" value="MFS"/>
    <property type="match status" value="1"/>
</dbReference>
<dbReference type="InterPro" id="IPR050327">
    <property type="entry name" value="Proton-linked_MCT"/>
</dbReference>
<evidence type="ECO:0000256" key="2">
    <source>
        <dbReference type="ARBA" id="ARBA00022448"/>
    </source>
</evidence>
<feature type="transmembrane region" description="Helical" evidence="6">
    <location>
        <begin position="9"/>
        <end position="28"/>
    </location>
</feature>
<reference evidence="8 9" key="1">
    <citation type="submission" date="2016-02" db="EMBL/GenBank/DDBJ databases">
        <title>Anaerosporomusa subterraneum gen. nov., sp. nov., a spore-forming obligate anaerobe isolated from saprolite.</title>
        <authorList>
            <person name="Choi J.K."/>
            <person name="Shah M."/>
            <person name="Yee N."/>
        </authorList>
    </citation>
    <scope>NUCLEOTIDE SEQUENCE [LARGE SCALE GENOMIC DNA]</scope>
    <source>
        <strain evidence="8 9">RU4</strain>
    </source>
</reference>
<evidence type="ECO:0000256" key="6">
    <source>
        <dbReference type="SAM" id="Phobius"/>
    </source>
</evidence>
<dbReference type="STRING" id="1794912.AXX12_11645"/>
<dbReference type="EMBL" id="LSGP01000020">
    <property type="protein sequence ID" value="KYZ75843.1"/>
    <property type="molecule type" value="Genomic_DNA"/>
</dbReference>
<feature type="transmembrane region" description="Helical" evidence="6">
    <location>
        <begin position="256"/>
        <end position="276"/>
    </location>
</feature>
<gene>
    <name evidence="8" type="ORF">AXX12_11645</name>
</gene>
<dbReference type="CDD" id="cd17353">
    <property type="entry name" value="MFS_OFA_like"/>
    <property type="match status" value="1"/>
</dbReference>
<dbReference type="AlphaFoldDB" id="A0A154BPA0"/>
<dbReference type="GO" id="GO:0022857">
    <property type="term" value="F:transmembrane transporter activity"/>
    <property type="evidence" value="ECO:0007669"/>
    <property type="project" value="InterPro"/>
</dbReference>
<dbReference type="GO" id="GO:0005886">
    <property type="term" value="C:plasma membrane"/>
    <property type="evidence" value="ECO:0007669"/>
    <property type="project" value="UniProtKB-SubCell"/>
</dbReference>
<dbReference type="SUPFAM" id="SSF103473">
    <property type="entry name" value="MFS general substrate transporter"/>
    <property type="match status" value="1"/>
</dbReference>
<feature type="transmembrane region" description="Helical" evidence="6">
    <location>
        <begin position="163"/>
        <end position="184"/>
    </location>
</feature>
<feature type="transmembrane region" description="Helical" evidence="6">
    <location>
        <begin position="345"/>
        <end position="364"/>
    </location>
</feature>
<accession>A0A154BPA0</accession>
<protein>
    <submittedName>
        <fullName evidence="8">MFS transporter</fullName>
    </submittedName>
</protein>
<evidence type="ECO:0000313" key="9">
    <source>
        <dbReference type="Proteomes" id="UP000076268"/>
    </source>
</evidence>
<feature type="domain" description="Major facilitator superfamily (MFS) profile" evidence="7">
    <location>
        <begin position="7"/>
        <end position="402"/>
    </location>
</feature>
<feature type="transmembrane region" description="Helical" evidence="6">
    <location>
        <begin position="76"/>
        <end position="93"/>
    </location>
</feature>
<evidence type="ECO:0000256" key="5">
    <source>
        <dbReference type="ARBA" id="ARBA00023136"/>
    </source>
</evidence>
<dbReference type="PANTHER" id="PTHR11360:SF304">
    <property type="entry name" value="MFS DOMAIN-CONTAINING PROTEIN"/>
    <property type="match status" value="1"/>
</dbReference>
<dbReference type="Pfam" id="PF07690">
    <property type="entry name" value="MFS_1"/>
    <property type="match status" value="1"/>
</dbReference>
<dbReference type="InterPro" id="IPR011701">
    <property type="entry name" value="MFS"/>
</dbReference>
<keyword evidence="2" id="KW-0813">Transport</keyword>
<evidence type="ECO:0000313" key="8">
    <source>
        <dbReference type="EMBL" id="KYZ75843.1"/>
    </source>
</evidence>
<keyword evidence="3 6" id="KW-0812">Transmembrane</keyword>
<feature type="transmembrane region" description="Helical" evidence="6">
    <location>
        <begin position="376"/>
        <end position="397"/>
    </location>
</feature>
<feature type="transmembrane region" description="Helical" evidence="6">
    <location>
        <begin position="48"/>
        <end position="64"/>
    </location>
</feature>
<feature type="transmembrane region" description="Helical" evidence="6">
    <location>
        <begin position="312"/>
        <end position="333"/>
    </location>
</feature>
<dbReference type="Gene3D" id="1.20.1250.20">
    <property type="entry name" value="MFS general substrate transporter like domains"/>
    <property type="match status" value="2"/>
</dbReference>
<dbReference type="RefSeq" id="WP_066243719.1">
    <property type="nucleotide sequence ID" value="NZ_LSGP01000020.1"/>
</dbReference>
<comment type="subcellular location">
    <subcellularLocation>
        <location evidence="1">Cell membrane</location>
        <topology evidence="1">Multi-pass membrane protein</topology>
    </subcellularLocation>
</comment>
<dbReference type="InterPro" id="IPR020846">
    <property type="entry name" value="MFS_dom"/>
</dbReference>
<keyword evidence="4 6" id="KW-1133">Transmembrane helix</keyword>
<evidence type="ECO:0000259" key="7">
    <source>
        <dbReference type="PROSITE" id="PS50850"/>
    </source>
</evidence>
<evidence type="ECO:0000256" key="4">
    <source>
        <dbReference type="ARBA" id="ARBA00022989"/>
    </source>
</evidence>
<evidence type="ECO:0000256" key="3">
    <source>
        <dbReference type="ARBA" id="ARBA00022692"/>
    </source>
</evidence>
<proteinExistence type="predicted"/>
<organism evidence="8 9">
    <name type="scientific">Anaerosporomusa subterranea</name>
    <dbReference type="NCBI Taxonomy" id="1794912"/>
    <lineage>
        <taxon>Bacteria</taxon>
        <taxon>Bacillati</taxon>
        <taxon>Bacillota</taxon>
        <taxon>Negativicutes</taxon>
        <taxon>Acetonemataceae</taxon>
        <taxon>Anaerosporomusa</taxon>
    </lineage>
</organism>
<keyword evidence="9" id="KW-1185">Reference proteome</keyword>
<keyword evidence="5 6" id="KW-0472">Membrane</keyword>
<name>A0A154BPA0_ANASB</name>
<dbReference type="PANTHER" id="PTHR11360">
    <property type="entry name" value="MONOCARBOXYLATE TRANSPORTER"/>
    <property type="match status" value="1"/>
</dbReference>
<dbReference type="OrthoDB" id="9793415at2"/>
<dbReference type="Proteomes" id="UP000076268">
    <property type="component" value="Unassembled WGS sequence"/>
</dbReference>
<evidence type="ECO:0000256" key="1">
    <source>
        <dbReference type="ARBA" id="ARBA00004651"/>
    </source>
</evidence>
<feature type="transmembrane region" description="Helical" evidence="6">
    <location>
        <begin position="133"/>
        <end position="157"/>
    </location>
</feature>
<feature type="transmembrane region" description="Helical" evidence="6">
    <location>
        <begin position="221"/>
        <end position="244"/>
    </location>
</feature>
<dbReference type="InterPro" id="IPR036259">
    <property type="entry name" value="MFS_trans_sf"/>
</dbReference>
<feature type="transmembrane region" description="Helical" evidence="6">
    <location>
        <begin position="99"/>
        <end position="121"/>
    </location>
</feature>